<evidence type="ECO:0000313" key="2">
    <source>
        <dbReference type="Proteomes" id="UP001211907"/>
    </source>
</evidence>
<comment type="caution">
    <text evidence="1">The sequence shown here is derived from an EMBL/GenBank/DDBJ whole genome shotgun (WGS) entry which is preliminary data.</text>
</comment>
<organism evidence="1 2">
    <name type="scientific">Physocladia obscura</name>
    <dbReference type="NCBI Taxonomy" id="109957"/>
    <lineage>
        <taxon>Eukaryota</taxon>
        <taxon>Fungi</taxon>
        <taxon>Fungi incertae sedis</taxon>
        <taxon>Chytridiomycota</taxon>
        <taxon>Chytridiomycota incertae sedis</taxon>
        <taxon>Chytridiomycetes</taxon>
        <taxon>Chytridiales</taxon>
        <taxon>Chytriomycetaceae</taxon>
        <taxon>Physocladia</taxon>
    </lineage>
</organism>
<sequence length="110" mass="12245">MSFQKFLQKVKQLFDHHYNDASRLNVSFPAVISNNALEILDDEPNPVLSSVVENEHGSGRKDIAPSALFDSLNQNDAEMKVIPQKSVLMTSYSSNTGINPHTENSSQIKQ</sequence>
<name>A0AAD5XIL3_9FUNG</name>
<accession>A0AAD5XIL3</accession>
<reference evidence="1" key="1">
    <citation type="submission" date="2020-05" db="EMBL/GenBank/DDBJ databases">
        <title>Phylogenomic resolution of chytrid fungi.</title>
        <authorList>
            <person name="Stajich J.E."/>
            <person name="Amses K."/>
            <person name="Simmons R."/>
            <person name="Seto K."/>
            <person name="Myers J."/>
            <person name="Bonds A."/>
            <person name="Quandt C.A."/>
            <person name="Barry K."/>
            <person name="Liu P."/>
            <person name="Grigoriev I."/>
            <person name="Longcore J.E."/>
            <person name="James T.Y."/>
        </authorList>
    </citation>
    <scope>NUCLEOTIDE SEQUENCE</scope>
    <source>
        <strain evidence="1">JEL0513</strain>
    </source>
</reference>
<dbReference type="Proteomes" id="UP001211907">
    <property type="component" value="Unassembled WGS sequence"/>
</dbReference>
<evidence type="ECO:0000313" key="1">
    <source>
        <dbReference type="EMBL" id="KAJ3130655.1"/>
    </source>
</evidence>
<proteinExistence type="predicted"/>
<dbReference type="AlphaFoldDB" id="A0AAD5XIL3"/>
<gene>
    <name evidence="1" type="ORF">HK100_007771</name>
</gene>
<protein>
    <submittedName>
        <fullName evidence="1">Uncharacterized protein</fullName>
    </submittedName>
</protein>
<dbReference type="EMBL" id="JADGJH010000369">
    <property type="protein sequence ID" value="KAJ3130655.1"/>
    <property type="molecule type" value="Genomic_DNA"/>
</dbReference>
<keyword evidence="2" id="KW-1185">Reference proteome</keyword>